<dbReference type="RefSeq" id="WP_121923517.1">
    <property type="nucleotide sequence ID" value="NZ_REFO01000013.1"/>
</dbReference>
<protein>
    <submittedName>
        <fullName evidence="1">BadM/Rrf2 family transcriptional regulator</fullName>
    </submittedName>
</protein>
<dbReference type="GO" id="GO:0005829">
    <property type="term" value="C:cytosol"/>
    <property type="evidence" value="ECO:0007669"/>
    <property type="project" value="TreeGrafter"/>
</dbReference>
<dbReference type="Gene3D" id="1.10.10.10">
    <property type="entry name" value="Winged helix-like DNA-binding domain superfamily/Winged helix DNA-binding domain"/>
    <property type="match status" value="1"/>
</dbReference>
<organism evidence="1 2">
    <name type="scientific">Hydrogenothermus marinus</name>
    <dbReference type="NCBI Taxonomy" id="133270"/>
    <lineage>
        <taxon>Bacteria</taxon>
        <taxon>Pseudomonadati</taxon>
        <taxon>Aquificota</taxon>
        <taxon>Aquificia</taxon>
        <taxon>Aquificales</taxon>
        <taxon>Hydrogenothermaceae</taxon>
        <taxon>Hydrogenothermus</taxon>
    </lineage>
</organism>
<gene>
    <name evidence="1" type="ORF">CLV39_1411</name>
</gene>
<dbReference type="InterPro" id="IPR036390">
    <property type="entry name" value="WH_DNA-bd_sf"/>
</dbReference>
<name>A0A3M0BFG7_9AQUI</name>
<dbReference type="InterPro" id="IPR000944">
    <property type="entry name" value="Tscrpt_reg_Rrf2"/>
</dbReference>
<dbReference type="InterPro" id="IPR036388">
    <property type="entry name" value="WH-like_DNA-bd_sf"/>
</dbReference>
<sequence>MLSTACKDAIRAIIYIAKENKKENRFISIREISENLGLSFYFLSKILQILVKDGFLESYRGPNGGVKLKKDLKKISLFDIIKSIDGTELFESCILGFKECSDSKPCAIHNMWKEERDRLYNMFKNTTLENIEENLEKETNIKI</sequence>
<reference evidence="1 2" key="1">
    <citation type="submission" date="2018-10" db="EMBL/GenBank/DDBJ databases">
        <title>Genomic Encyclopedia of Archaeal and Bacterial Type Strains, Phase II (KMG-II): from individual species to whole genera.</title>
        <authorList>
            <person name="Goeker M."/>
        </authorList>
    </citation>
    <scope>NUCLEOTIDE SEQUENCE [LARGE SCALE GENOMIC DNA]</scope>
    <source>
        <strain evidence="1 2">VM1</strain>
    </source>
</reference>
<dbReference type="PANTHER" id="PTHR33221">
    <property type="entry name" value="WINGED HELIX-TURN-HELIX TRANSCRIPTIONAL REGULATOR, RRF2 FAMILY"/>
    <property type="match status" value="1"/>
</dbReference>
<dbReference type="OrthoDB" id="9808360at2"/>
<dbReference type="EMBL" id="REFO01000013">
    <property type="protein sequence ID" value="RMA93345.1"/>
    <property type="molecule type" value="Genomic_DNA"/>
</dbReference>
<proteinExistence type="predicted"/>
<dbReference type="PANTHER" id="PTHR33221:SF15">
    <property type="entry name" value="HTH-TYPE TRANSCRIPTIONAL REGULATOR YWGB-RELATED"/>
    <property type="match status" value="1"/>
</dbReference>
<dbReference type="AlphaFoldDB" id="A0A3M0BFG7"/>
<dbReference type="Proteomes" id="UP000280842">
    <property type="component" value="Unassembled WGS sequence"/>
</dbReference>
<dbReference type="PROSITE" id="PS51197">
    <property type="entry name" value="HTH_RRF2_2"/>
    <property type="match status" value="1"/>
</dbReference>
<comment type="caution">
    <text evidence="1">The sequence shown here is derived from an EMBL/GenBank/DDBJ whole genome shotgun (WGS) entry which is preliminary data.</text>
</comment>
<dbReference type="GO" id="GO:0003700">
    <property type="term" value="F:DNA-binding transcription factor activity"/>
    <property type="evidence" value="ECO:0007669"/>
    <property type="project" value="TreeGrafter"/>
</dbReference>
<accession>A0A3M0BFG7</accession>
<dbReference type="Pfam" id="PF02082">
    <property type="entry name" value="Rrf2"/>
    <property type="match status" value="1"/>
</dbReference>
<evidence type="ECO:0000313" key="1">
    <source>
        <dbReference type="EMBL" id="RMA93345.1"/>
    </source>
</evidence>
<evidence type="ECO:0000313" key="2">
    <source>
        <dbReference type="Proteomes" id="UP000280842"/>
    </source>
</evidence>
<dbReference type="SUPFAM" id="SSF46785">
    <property type="entry name" value="Winged helix' DNA-binding domain"/>
    <property type="match status" value="1"/>
</dbReference>
<keyword evidence="2" id="KW-1185">Reference proteome</keyword>
<dbReference type="NCBIfam" id="TIGR00738">
    <property type="entry name" value="rrf2_super"/>
    <property type="match status" value="1"/>
</dbReference>